<organism evidence="1 2">
    <name type="scientific">Solanum pinnatisectum</name>
    <name type="common">tansyleaf nightshade</name>
    <dbReference type="NCBI Taxonomy" id="50273"/>
    <lineage>
        <taxon>Eukaryota</taxon>
        <taxon>Viridiplantae</taxon>
        <taxon>Streptophyta</taxon>
        <taxon>Embryophyta</taxon>
        <taxon>Tracheophyta</taxon>
        <taxon>Spermatophyta</taxon>
        <taxon>Magnoliopsida</taxon>
        <taxon>eudicotyledons</taxon>
        <taxon>Gunneridae</taxon>
        <taxon>Pentapetalae</taxon>
        <taxon>asterids</taxon>
        <taxon>lamiids</taxon>
        <taxon>Solanales</taxon>
        <taxon>Solanaceae</taxon>
        <taxon>Solanoideae</taxon>
        <taxon>Solaneae</taxon>
        <taxon>Solanum</taxon>
    </lineage>
</organism>
<evidence type="ECO:0000313" key="2">
    <source>
        <dbReference type="Proteomes" id="UP001311915"/>
    </source>
</evidence>
<dbReference type="Proteomes" id="UP001311915">
    <property type="component" value="Unassembled WGS sequence"/>
</dbReference>
<evidence type="ECO:0000313" key="1">
    <source>
        <dbReference type="EMBL" id="KAK4726930.1"/>
    </source>
</evidence>
<comment type="caution">
    <text evidence="1">The sequence shown here is derived from an EMBL/GenBank/DDBJ whole genome shotgun (WGS) entry which is preliminary data.</text>
</comment>
<proteinExistence type="predicted"/>
<sequence length="56" mass="6085">MVHTNKSALCPSMSRVLEMLEGEVVVLEVPPLPIVHQMIGSSMTFSSDSTALLEKN</sequence>
<accession>A0AAV9LQ54</accession>
<name>A0AAV9LQ54_9SOLN</name>
<protein>
    <submittedName>
        <fullName evidence="1">Uncharacterized protein</fullName>
    </submittedName>
</protein>
<dbReference type="AlphaFoldDB" id="A0AAV9LQ54"/>
<reference evidence="1 2" key="1">
    <citation type="submission" date="2023-10" db="EMBL/GenBank/DDBJ databases">
        <title>Genome-Wide Identification Analysis in wild type Solanum Pinnatisectum Reveals Some Genes Defensing Phytophthora Infestans.</title>
        <authorList>
            <person name="Sun C."/>
        </authorList>
    </citation>
    <scope>NUCLEOTIDE SEQUENCE [LARGE SCALE GENOMIC DNA]</scope>
    <source>
        <strain evidence="1">LQN</strain>
        <tissue evidence="1">Leaf</tissue>
    </source>
</reference>
<keyword evidence="2" id="KW-1185">Reference proteome</keyword>
<gene>
    <name evidence="1" type="ORF">R3W88_031847</name>
</gene>
<dbReference type="EMBL" id="JAWPEI010000005">
    <property type="protein sequence ID" value="KAK4726930.1"/>
    <property type="molecule type" value="Genomic_DNA"/>
</dbReference>